<dbReference type="RefSeq" id="WP_213235885.1">
    <property type="nucleotide sequence ID" value="NZ_JAHBCL010000007.1"/>
</dbReference>
<keyword evidence="3" id="KW-0472">Membrane</keyword>
<evidence type="ECO:0000256" key="2">
    <source>
        <dbReference type="ARBA" id="ARBA00008404"/>
    </source>
</evidence>
<gene>
    <name evidence="4" type="ORF">KHM83_05395</name>
</gene>
<comment type="similarity">
    <text evidence="2">Belongs to the CPA3 antiporters (TC 2.A.63) subunit G family.</text>
</comment>
<evidence type="ECO:0000313" key="5">
    <source>
        <dbReference type="Proteomes" id="UP000746471"/>
    </source>
</evidence>
<sequence>MQQFIGTVLIYLGIAFIAFGVIGIYRFNNFYPRILVASKVDTVGFLTLMIGVIVRNGFSVFSLKVGLLVVITLCINPLITHSIARSAYYSGYKIRKD</sequence>
<organism evidence="4 5">
    <name type="scientific">Fusibacter paucivorans</name>
    <dbReference type="NCBI Taxonomy" id="76009"/>
    <lineage>
        <taxon>Bacteria</taxon>
        <taxon>Bacillati</taxon>
        <taxon>Bacillota</taxon>
        <taxon>Clostridia</taxon>
        <taxon>Eubacteriales</taxon>
        <taxon>Eubacteriales Family XII. Incertae Sedis</taxon>
        <taxon>Fusibacter</taxon>
    </lineage>
</organism>
<feature type="transmembrane region" description="Helical" evidence="3">
    <location>
        <begin position="60"/>
        <end position="79"/>
    </location>
</feature>
<keyword evidence="3" id="KW-1133">Transmembrane helix</keyword>
<dbReference type="EMBL" id="JAHBCL010000007">
    <property type="protein sequence ID" value="MBS7526101.1"/>
    <property type="molecule type" value="Genomic_DNA"/>
</dbReference>
<evidence type="ECO:0000313" key="4">
    <source>
        <dbReference type="EMBL" id="MBS7526101.1"/>
    </source>
</evidence>
<dbReference type="Proteomes" id="UP000746471">
    <property type="component" value="Unassembled WGS sequence"/>
</dbReference>
<dbReference type="PANTHER" id="PTHR34703">
    <property type="entry name" value="ANTIPORTER SUBUNIT MNHG2-RELATED"/>
    <property type="match status" value="1"/>
</dbReference>
<protein>
    <submittedName>
        <fullName evidence="4">Monovalent cation/H(+) antiporter subunit G</fullName>
    </submittedName>
</protein>
<comment type="caution">
    <text evidence="4">The sequence shown here is derived from an EMBL/GenBank/DDBJ whole genome shotgun (WGS) entry which is preliminary data.</text>
</comment>
<dbReference type="Pfam" id="PF03334">
    <property type="entry name" value="PhaG_MnhG_YufB"/>
    <property type="match status" value="1"/>
</dbReference>
<feature type="transmembrane region" description="Helical" evidence="3">
    <location>
        <begin position="6"/>
        <end position="27"/>
    </location>
</feature>
<comment type="subcellular location">
    <subcellularLocation>
        <location evidence="1">Membrane</location>
        <topology evidence="1">Multi-pass membrane protein</topology>
    </subcellularLocation>
</comment>
<evidence type="ECO:0000256" key="1">
    <source>
        <dbReference type="ARBA" id="ARBA00004141"/>
    </source>
</evidence>
<proteinExistence type="inferred from homology"/>
<name>A0ABS5PP24_9FIRM</name>
<keyword evidence="5" id="KW-1185">Reference proteome</keyword>
<dbReference type="PANTHER" id="PTHR34703:SF1">
    <property type="entry name" value="ANTIPORTER SUBUNIT MNHG2-RELATED"/>
    <property type="match status" value="1"/>
</dbReference>
<evidence type="ECO:0000256" key="3">
    <source>
        <dbReference type="SAM" id="Phobius"/>
    </source>
</evidence>
<accession>A0ABS5PP24</accession>
<reference evidence="4 5" key="1">
    <citation type="submission" date="2021-05" db="EMBL/GenBank/DDBJ databases">
        <title>Fusibacter ferrireducens sp. nov., an anaerobic, sulfur- and Fe-reducing bacterium isolated from the mangrove sediment.</title>
        <authorList>
            <person name="Qiu D."/>
        </authorList>
    </citation>
    <scope>NUCLEOTIDE SEQUENCE [LARGE SCALE GENOMIC DNA]</scope>
    <source>
        <strain evidence="4 5">DSM 12116</strain>
    </source>
</reference>
<feature type="transmembrane region" description="Helical" evidence="3">
    <location>
        <begin position="34"/>
        <end position="54"/>
    </location>
</feature>
<keyword evidence="3" id="KW-0812">Transmembrane</keyword>
<dbReference type="InterPro" id="IPR005133">
    <property type="entry name" value="PhaG_MnhG_YufB"/>
</dbReference>